<gene>
    <name evidence="3" type="ORF">SNAT2548_LOCUS20185</name>
</gene>
<dbReference type="OrthoDB" id="432868at2759"/>
<dbReference type="GO" id="GO:0015074">
    <property type="term" value="P:DNA integration"/>
    <property type="evidence" value="ECO:0007669"/>
    <property type="project" value="InterPro"/>
</dbReference>
<sequence length="2158" mass="237313">MTDFDALEVLSDGHLRFLALSWPEDGRTAPVPEALAIPVLKRRNEGGGILLCIPCGFLSLVALDAGNTAEPLALLGPSFQVTLPLGVSDEQGLEQPIDVETPVLMVDFGAGILASLREVGEDIVSDAIFPFSLHQPEATPLSDELLAAARSWVSESPLDRTVFYSAQEDASQGLPPAQQDRPPKGRKPSPKKRVTTADLAAQLAQLSSMLPLLTEQLTSVKDRQEALERQVREVPTTGVQQAAKPPHQQTFLPAQGPGLPMAKYASLLGPPPRTRQEGNPVHPLPPAVGGVGLASLGEVAGQDSFQTAMLQQSQALSSLVTHLLSQQEGGVEGLASSASSSYVGSKGAAKREKLQAALAARTGEFFLAVLQSASRRLRPSVPIPPSIEACSGQVSMCQYLERFGGFAGQRENGYLMWCLAHVMDCMVQRDYAGAEEHLALTFAALDQATLDGNRWDFAWLITLLEEPPAQLFHGRGSSVNPRSRAYSPLCPGAWTTCALQYLREIDLIATRRLEAIGRSKPSAPKEADVGAEDRDEQRSKKPPKLPRKPKQDGAKSDRPAPPSGGIFPLPLPFAGVFARFPLGCSSRLRRRIMHRRLLHIVCMALNFLHSNFVPIPPAALQRPCNAAQRSLVARLGRLLKAFGASVGEFVLSDSGRRNPQLIARLSELTTFLATSAVATGDAYAAQSGTAVPMHNDAFQGLDPFRSLDVSRLQLSGRGLWNPLPYLPPELYMAFAEPASLLHFNPPPDDFMPVWTRENPQEVAALASLWDKLGLLRLAPARLSMSESFLLARAFNCYKGPDRDRMIIDRRGRNYAECRLAGPSMFIPVGPMLGMLEVDPGRQSVYCAAADRRDFYHQLKAPDRKSVTNVLGPALPRRAVEHLQAFGRLLPCGLSATNPSALQSPRSLLFEPDHYLVCFAAVAQGDHLGVEVGTAAHSALLESGGLLADERRLCSNRPFKGTTCAEGLVIDDYFSVCVKDLRDPAPPECLRHLSRAKSIYAHESLEGSDSKDIVGACFAKIAGAEINSSEHARRLGTVTVASPAAKRVALAAVSVEAARFGLVTDALWLSLVGSWTSCALFRRPLMAIFSAVYGVASTGSSKPSRPTLCVLPRQAAQELVLASVLCPLASVDLTSLFDPCIYATDASEAKGGYVTAHVGTDLVRPLWRTASKRGGYSRLLSKEEAILVRLDDREPIDLRMLAPATCPSPSRPLAYHFDFVEVGVRGGSVSELLRSMGRSVGPVLDFRVSVAYDIMNSRTFEWILHLLQHRKLKSLLLSPPAAAFSPRKSRCSPNPGFSRPSSAREVRATRVLRRHLALLSSAVQCGVPSVIVRPDSPGFVTGPEWHLLLRFGARFVGTCACAFQGLCCKGWKFLVFGLDLTPLSVPCCRGGLCVQSGPRQHPDDAFLPPLLVKALACEFDRALRRVSHVRSLQALKPEGLENPVLNDVVLSVRWLSGDDWCWRATAHINILETAAIHRLIKALAVRGLTPILRKIAALCLLSGLLPAFHYVHLLPFGPPWAGVHTTLQAVVSSTVVLAEGRPVEPVTQKRRDKLLAAFTEWLLRQNVVFESLFDLAPQSTRRLNGFLISYGRQLFEAGWPYSHYSEVINAVASKEPAIRRSLQPAWDLAFSWLREEPHSHHVALPWQVLLAAITTSLMWGWVRVAGCLALTWGAVMRAGETLAARRCDLLLPGDVWGTMQCCMVSIREPKTRFKAARHQAAKLDQPDLLDVVTLAFADLEPGSKLWPFSASTLRSRFDQLMQRLGTDRWADQGSKRLDLGSLRAGGATWLLQASEDSELVRRRGRWLNARTMEIYVQEISSLQFVHRLSEQARLKVFASVDNFKLVLLVAERLQKARTPTRFWFSHFAGGVNVKDADLKATHPTTPAAGKAEGGFANGTTADAGFEMLGWDRSDDQLGDESPEEDVSSLAPWKRRRLESDEETRDLGYSTVGADFDRWPVLDMEVEDVFVGRSELEDLTWRSMGFGAFFDGNSILLKKRQNEYIFLGKDIFAFSSRAEIQKFAAPVGNSSVPYSYAVDEDGRHYLFTEMVILEKVHDTKPNPRDILGPFNPYWYLYEDLAYDKCKFQLRYCGITLKWTHPKQMTFLKLRKQQVMKYEKLVNGKAQQVSEEKFQRLVAKWFKAHGISELEGETLPVDRQN</sequence>
<dbReference type="Gene3D" id="1.10.443.10">
    <property type="entry name" value="Intergrase catalytic core"/>
    <property type="match status" value="1"/>
</dbReference>
<comment type="caution">
    <text evidence="3">The sequence shown here is derived from an EMBL/GenBank/DDBJ whole genome shotgun (WGS) entry which is preliminary data.</text>
</comment>
<reference evidence="3" key="1">
    <citation type="submission" date="2021-02" db="EMBL/GenBank/DDBJ databases">
        <authorList>
            <person name="Dougan E. K."/>
            <person name="Rhodes N."/>
            <person name="Thang M."/>
            <person name="Chan C."/>
        </authorList>
    </citation>
    <scope>NUCLEOTIDE SEQUENCE</scope>
</reference>
<proteinExistence type="predicted"/>
<feature type="compositionally biased region" description="Basic residues" evidence="2">
    <location>
        <begin position="184"/>
        <end position="194"/>
    </location>
</feature>
<keyword evidence="1" id="KW-0233">DNA recombination</keyword>
<evidence type="ECO:0000256" key="2">
    <source>
        <dbReference type="SAM" id="MobiDB-lite"/>
    </source>
</evidence>
<dbReference type="InterPro" id="IPR011010">
    <property type="entry name" value="DNA_brk_join_enz"/>
</dbReference>
<evidence type="ECO:0000313" key="3">
    <source>
        <dbReference type="EMBL" id="CAE7370108.1"/>
    </source>
</evidence>
<feature type="region of interest" description="Disordered" evidence="2">
    <location>
        <begin position="519"/>
        <end position="562"/>
    </location>
</feature>
<accession>A0A812PZI6</accession>
<dbReference type="SUPFAM" id="SSF56349">
    <property type="entry name" value="DNA breaking-rejoining enzymes"/>
    <property type="match status" value="1"/>
</dbReference>
<evidence type="ECO:0000256" key="1">
    <source>
        <dbReference type="ARBA" id="ARBA00023172"/>
    </source>
</evidence>
<dbReference type="GO" id="GO:0006310">
    <property type="term" value="P:DNA recombination"/>
    <property type="evidence" value="ECO:0007669"/>
    <property type="project" value="UniProtKB-KW"/>
</dbReference>
<organism evidence="3 4">
    <name type="scientific">Symbiodinium natans</name>
    <dbReference type="NCBI Taxonomy" id="878477"/>
    <lineage>
        <taxon>Eukaryota</taxon>
        <taxon>Sar</taxon>
        <taxon>Alveolata</taxon>
        <taxon>Dinophyceae</taxon>
        <taxon>Suessiales</taxon>
        <taxon>Symbiodiniaceae</taxon>
        <taxon>Symbiodinium</taxon>
    </lineage>
</organism>
<evidence type="ECO:0000313" key="4">
    <source>
        <dbReference type="Proteomes" id="UP000604046"/>
    </source>
</evidence>
<protein>
    <submittedName>
        <fullName evidence="3">Uncharacterized protein</fullName>
    </submittedName>
</protein>
<feature type="compositionally biased region" description="Basic and acidic residues" evidence="2">
    <location>
        <begin position="519"/>
        <end position="539"/>
    </location>
</feature>
<name>A0A812PZI6_9DINO</name>
<dbReference type="EMBL" id="CAJNDS010002202">
    <property type="protein sequence ID" value="CAE7370108.1"/>
    <property type="molecule type" value="Genomic_DNA"/>
</dbReference>
<dbReference type="Proteomes" id="UP000604046">
    <property type="component" value="Unassembled WGS sequence"/>
</dbReference>
<keyword evidence="4" id="KW-1185">Reference proteome</keyword>
<feature type="compositionally biased region" description="Basic and acidic residues" evidence="2">
    <location>
        <begin position="549"/>
        <end position="558"/>
    </location>
</feature>
<feature type="region of interest" description="Disordered" evidence="2">
    <location>
        <begin position="167"/>
        <end position="195"/>
    </location>
</feature>
<dbReference type="GO" id="GO:0003677">
    <property type="term" value="F:DNA binding"/>
    <property type="evidence" value="ECO:0007669"/>
    <property type="project" value="InterPro"/>
</dbReference>
<dbReference type="InterPro" id="IPR013762">
    <property type="entry name" value="Integrase-like_cat_sf"/>
</dbReference>